<comment type="caution">
    <text evidence="4">The sequence shown here is derived from an EMBL/GenBank/DDBJ whole genome shotgun (WGS) entry which is preliminary data.</text>
</comment>
<dbReference type="InterPro" id="IPR011993">
    <property type="entry name" value="PH-like_dom_sf"/>
</dbReference>
<dbReference type="Pfam" id="PF16545">
    <property type="entry name" value="CCM2_C"/>
    <property type="match status" value="1"/>
</dbReference>
<reference evidence="4" key="1">
    <citation type="submission" date="2021-02" db="EMBL/GenBank/DDBJ databases">
        <authorList>
            <person name="Nowell W R."/>
        </authorList>
    </citation>
    <scope>NUCLEOTIDE SEQUENCE</scope>
</reference>
<dbReference type="PANTHER" id="PTHR21642">
    <property type="entry name" value="CEREBRAL CAVERNOUS MALFORMATIONS PROTEIN 2 HOMOLOG"/>
    <property type="match status" value="1"/>
</dbReference>
<name>A0A814SHT4_9BILA</name>
<dbReference type="Proteomes" id="UP000663881">
    <property type="component" value="Unassembled WGS sequence"/>
</dbReference>
<dbReference type="Gene3D" id="2.30.29.30">
    <property type="entry name" value="Pleckstrin-homology domain (PH domain)/Phosphotyrosine-binding domain (PTB)"/>
    <property type="match status" value="1"/>
</dbReference>
<dbReference type="Proteomes" id="UP000663891">
    <property type="component" value="Unassembled WGS sequence"/>
</dbReference>
<dbReference type="Gene3D" id="1.20.1160.20">
    <property type="match status" value="1"/>
</dbReference>
<dbReference type="AlphaFoldDB" id="A0A814SHT4"/>
<dbReference type="CDD" id="cd00934">
    <property type="entry name" value="PTB"/>
    <property type="match status" value="1"/>
</dbReference>
<accession>A0A814SHT4</accession>
<evidence type="ECO:0000313" key="4">
    <source>
        <dbReference type="EMBL" id="CAF1146193.1"/>
    </source>
</evidence>
<protein>
    <recommendedName>
        <fullName evidence="3">Cerebral cavernous malformations 2 harmonin-homology domain-containing protein</fullName>
    </recommendedName>
</protein>
<dbReference type="PANTHER" id="PTHR21642:SF6">
    <property type="entry name" value="CEREBRAL CAVERNOUS MALFORMATIONS 2 HARMONIN-HOMOLOGY DOMAIN-CONTAINING PROTEIN"/>
    <property type="match status" value="1"/>
</dbReference>
<evidence type="ECO:0000259" key="3">
    <source>
        <dbReference type="Pfam" id="PF16545"/>
    </source>
</evidence>
<evidence type="ECO:0000313" key="5">
    <source>
        <dbReference type="EMBL" id="CAF3632869.1"/>
    </source>
</evidence>
<dbReference type="EMBL" id="CAJNON010000255">
    <property type="protein sequence ID" value="CAF1146193.1"/>
    <property type="molecule type" value="Genomic_DNA"/>
</dbReference>
<sequence>MFSRVSSLSTKTKQHKLDRLRPPSPWTNDLADEGVAAFICAGTVDLTHNDDVDLSYKKKFLQFIYQCQIERRLPKKISEKSMVQLNITTEQIKLMNTHQKTILSILSHHIIACYYVEYETDHIVAMKYVSTKDKSSTVELIIFLLNDRHEADELCSSMDFCFRAVYIANEQNSDMSKKLSLLTKSLSSTQQLRSSIDSTTSSSPSTIRSLSLASSSSACVTVPDTSSVINDDLSTPRRRHRRPRTRNDDSSPARSSTKATSKMIQKYLLDLQLELKPNELGEFGKLLTEWQSNQLNTKTFVKQTARLYGESRRNLLDGLHDFLPINEQTWFLDYLNNLKSIPSSLFSSTESLQDVQTL</sequence>
<dbReference type="OrthoDB" id="10032357at2759"/>
<feature type="region of interest" description="Disordered" evidence="2">
    <location>
        <begin position="227"/>
        <end position="260"/>
    </location>
</feature>
<feature type="domain" description="Cerebral cavernous malformations 2 harmonin-homology" evidence="3">
    <location>
        <begin position="257"/>
        <end position="338"/>
    </location>
</feature>
<feature type="region of interest" description="Disordered" evidence="2">
    <location>
        <begin position="1"/>
        <end position="25"/>
    </location>
</feature>
<organism evidence="4 6">
    <name type="scientific">Adineta steineri</name>
    <dbReference type="NCBI Taxonomy" id="433720"/>
    <lineage>
        <taxon>Eukaryota</taxon>
        <taxon>Metazoa</taxon>
        <taxon>Spiralia</taxon>
        <taxon>Gnathifera</taxon>
        <taxon>Rotifera</taxon>
        <taxon>Eurotatoria</taxon>
        <taxon>Bdelloidea</taxon>
        <taxon>Adinetida</taxon>
        <taxon>Adinetidae</taxon>
        <taxon>Adineta</taxon>
    </lineage>
</organism>
<feature type="compositionally biased region" description="Polar residues" evidence="2">
    <location>
        <begin position="1"/>
        <end position="11"/>
    </location>
</feature>
<evidence type="ECO:0000256" key="2">
    <source>
        <dbReference type="SAM" id="MobiDB-lite"/>
    </source>
</evidence>
<dbReference type="EMBL" id="CAJOAY010000329">
    <property type="protein sequence ID" value="CAF3632869.1"/>
    <property type="molecule type" value="Genomic_DNA"/>
</dbReference>
<dbReference type="InterPro" id="IPR026159">
    <property type="entry name" value="Malcavernin"/>
</dbReference>
<gene>
    <name evidence="5" type="ORF">OKA104_LOCUS8224</name>
    <name evidence="4" type="ORF">VCS650_LOCUS22548</name>
</gene>
<dbReference type="InterPro" id="IPR032375">
    <property type="entry name" value="CCM2_C"/>
</dbReference>
<comment type="similarity">
    <text evidence="1">Belongs to the CCM2 family.</text>
</comment>
<evidence type="ECO:0000313" key="6">
    <source>
        <dbReference type="Proteomes" id="UP000663891"/>
    </source>
</evidence>
<evidence type="ECO:0000256" key="1">
    <source>
        <dbReference type="ARBA" id="ARBA00010822"/>
    </source>
</evidence>
<proteinExistence type="inferred from homology"/>